<accession>A0A0A9FIQ4</accession>
<organism evidence="1">
    <name type="scientific">Arundo donax</name>
    <name type="common">Giant reed</name>
    <name type="synonym">Donax arundinaceus</name>
    <dbReference type="NCBI Taxonomy" id="35708"/>
    <lineage>
        <taxon>Eukaryota</taxon>
        <taxon>Viridiplantae</taxon>
        <taxon>Streptophyta</taxon>
        <taxon>Embryophyta</taxon>
        <taxon>Tracheophyta</taxon>
        <taxon>Spermatophyta</taxon>
        <taxon>Magnoliopsida</taxon>
        <taxon>Liliopsida</taxon>
        <taxon>Poales</taxon>
        <taxon>Poaceae</taxon>
        <taxon>PACMAD clade</taxon>
        <taxon>Arundinoideae</taxon>
        <taxon>Arundineae</taxon>
        <taxon>Arundo</taxon>
    </lineage>
</organism>
<dbReference type="EMBL" id="GBRH01187880">
    <property type="protein sequence ID" value="JAE10016.1"/>
    <property type="molecule type" value="Transcribed_RNA"/>
</dbReference>
<protein>
    <submittedName>
        <fullName evidence="1">Uncharacterized protein</fullName>
    </submittedName>
</protein>
<name>A0A0A9FIQ4_ARUDO</name>
<reference evidence="1" key="1">
    <citation type="submission" date="2014-09" db="EMBL/GenBank/DDBJ databases">
        <authorList>
            <person name="Magalhaes I.L.F."/>
            <person name="Oliveira U."/>
            <person name="Santos F.R."/>
            <person name="Vidigal T.H.D.A."/>
            <person name="Brescovit A.D."/>
            <person name="Santos A.J."/>
        </authorList>
    </citation>
    <scope>NUCLEOTIDE SEQUENCE</scope>
    <source>
        <tissue evidence="1">Shoot tissue taken approximately 20 cm above the soil surface</tissue>
    </source>
</reference>
<sequence>MRKIEVHFHFAFVLSGPGFLCISKKNSYSNIECSTLLHI</sequence>
<proteinExistence type="predicted"/>
<dbReference type="AlphaFoldDB" id="A0A0A9FIQ4"/>
<reference evidence="1" key="2">
    <citation type="journal article" date="2015" name="Data Brief">
        <title>Shoot transcriptome of the giant reed, Arundo donax.</title>
        <authorList>
            <person name="Barrero R.A."/>
            <person name="Guerrero F.D."/>
            <person name="Moolhuijzen P."/>
            <person name="Goolsby J.A."/>
            <person name="Tidwell J."/>
            <person name="Bellgard S.E."/>
            <person name="Bellgard M.I."/>
        </authorList>
    </citation>
    <scope>NUCLEOTIDE SEQUENCE</scope>
    <source>
        <tissue evidence="1">Shoot tissue taken approximately 20 cm above the soil surface</tissue>
    </source>
</reference>
<evidence type="ECO:0000313" key="1">
    <source>
        <dbReference type="EMBL" id="JAE10016.1"/>
    </source>
</evidence>